<dbReference type="NCBIfam" id="TIGR03769">
    <property type="entry name" value="P_ac_wall_RPT"/>
    <property type="match status" value="1"/>
</dbReference>
<dbReference type="RefSeq" id="WP_270024844.1">
    <property type="nucleotide sequence ID" value="NZ_JAPDDP010000013.1"/>
</dbReference>
<dbReference type="InterPro" id="IPR013783">
    <property type="entry name" value="Ig-like_fold"/>
</dbReference>
<dbReference type="AlphaFoldDB" id="A0A9X3S8N8"/>
<dbReference type="InterPro" id="IPR032109">
    <property type="entry name" value="Big_3_5"/>
</dbReference>
<organism evidence="3 4">
    <name type="scientific">Solirubrobacter phytolaccae</name>
    <dbReference type="NCBI Taxonomy" id="1404360"/>
    <lineage>
        <taxon>Bacteria</taxon>
        <taxon>Bacillati</taxon>
        <taxon>Actinomycetota</taxon>
        <taxon>Thermoleophilia</taxon>
        <taxon>Solirubrobacterales</taxon>
        <taxon>Solirubrobacteraceae</taxon>
        <taxon>Solirubrobacter</taxon>
    </lineage>
</organism>
<dbReference type="Pfam" id="PF16640">
    <property type="entry name" value="Big_3_5"/>
    <property type="match status" value="1"/>
</dbReference>
<dbReference type="InterPro" id="IPR022435">
    <property type="entry name" value="Surface-anchored_actinobac"/>
</dbReference>
<feature type="signal peptide" evidence="1">
    <location>
        <begin position="1"/>
        <end position="31"/>
    </location>
</feature>
<dbReference type="GO" id="GO:0005975">
    <property type="term" value="P:carbohydrate metabolic process"/>
    <property type="evidence" value="ECO:0007669"/>
    <property type="project" value="UniProtKB-ARBA"/>
</dbReference>
<dbReference type="Gene3D" id="2.60.40.10">
    <property type="entry name" value="Immunoglobulins"/>
    <property type="match status" value="1"/>
</dbReference>
<reference evidence="3" key="1">
    <citation type="submission" date="2022-10" db="EMBL/GenBank/DDBJ databases">
        <title>The WGS of Solirubrobacter phytolaccae KCTC 29190.</title>
        <authorList>
            <person name="Jiang Z."/>
        </authorList>
    </citation>
    <scope>NUCLEOTIDE SEQUENCE</scope>
    <source>
        <strain evidence="3">KCTC 29190</strain>
    </source>
</reference>
<dbReference type="Proteomes" id="UP001147653">
    <property type="component" value="Unassembled WGS sequence"/>
</dbReference>
<sequence length="931" mass="99202">MLSVVLQRGRWVLLALVVAVLSIPSAARAQAAPPPSKVRQVLTKIHTDAVSVGPELALGTKADIGDEREKDLDPALTVFNVEQAAKRAVPEDARYAFLGAPGADVWIAPQSNPEGALLWPGFSTEDVPAGTFERDEITLSVEKRSGPGTFDLYSVDGFGAITRLLTDRGDAHRAWTIKAQQHIHANWAFSAAGTYILRFTATAKRGGAPITASMDYRFQVGFLPDPVRTTTTHSVDKTESSVGDPVTFSARVEPVGATGWVEFRTPYALLGFAPVGPTGTATFTTTGLELGTSRVRARFVPEWGDDFTATVSEYEVSTVREAPAGPRLRIDGGKASYASGETLALTASGLEPADGQRIRWRYATGAGEDAAIYQHPNFTEQPGAQYTQLVSRKLDGLQLVAELVEGARVLKRSERLTVHVSGEPVGSGVPVRIEGARASYAAGEYADLRPAGDPLPEGHAYRLVLLSQFGAPNVIPRSRFLAQSYDGQEVAFQQLDAEGRVVGQSPPVLITAISYAVAVVTSKPVYKPGDVAEFRAEVTPNDGRFTRFTWFYSSDTEFTQLEETSGVLRRTVTASDDGAAIIALLLNDEGNGFAISQNAYINVEAPLGDRAFILKELAGHYHSGETVTLETIAETLPENPAYRWFLKRADQTEFAQLPITAARHTLRASQALDGALVHAQLLDAGGTVLATTPDRTIHVSDHGDPPNEVLTVRGLAERYAPGETIALTAEQAPETPLDHYEWWVQRKDATTPTQVAGATGPVLTLSAEARLDGATVFARLTRDTGVPYITSAPVTLHVSGQRVTLGGRVEQVLALELGAAPDLGAFVPGTARDYAGTLDATVTTTVPGTQLLVSDPGANPGHLVNGSAVLSTPLHLGSAPLTAPVTVRTFARGVSLEPVAITFKQAIAAREPLEVGSYAKTLTFSLVTTTP</sequence>
<accession>A0A9X3S8N8</accession>
<evidence type="ECO:0000313" key="4">
    <source>
        <dbReference type="Proteomes" id="UP001147653"/>
    </source>
</evidence>
<feature type="chain" id="PRO_5040978275" evidence="1">
    <location>
        <begin position="32"/>
        <end position="931"/>
    </location>
</feature>
<feature type="domain" description="Bacterial Ig-like" evidence="2">
    <location>
        <begin position="236"/>
        <end position="313"/>
    </location>
</feature>
<proteinExistence type="predicted"/>
<evidence type="ECO:0000256" key="1">
    <source>
        <dbReference type="SAM" id="SignalP"/>
    </source>
</evidence>
<comment type="caution">
    <text evidence="3">The sequence shown here is derived from an EMBL/GenBank/DDBJ whole genome shotgun (WGS) entry which is preliminary data.</text>
</comment>
<dbReference type="EMBL" id="JAPDDP010000013">
    <property type="protein sequence ID" value="MDA0180531.1"/>
    <property type="molecule type" value="Genomic_DNA"/>
</dbReference>
<name>A0A9X3S8N8_9ACTN</name>
<dbReference type="NCBIfam" id="NF038134">
    <property type="entry name" value="choice_anch_M"/>
    <property type="match status" value="1"/>
</dbReference>
<protein>
    <submittedName>
        <fullName evidence="3">Choice-of-anchor M domain-containing protein</fullName>
    </submittedName>
</protein>
<evidence type="ECO:0000313" key="3">
    <source>
        <dbReference type="EMBL" id="MDA0180531.1"/>
    </source>
</evidence>
<keyword evidence="1" id="KW-0732">Signal</keyword>
<gene>
    <name evidence="3" type="ORF">OJ997_09515</name>
</gene>
<evidence type="ECO:0000259" key="2">
    <source>
        <dbReference type="Pfam" id="PF16640"/>
    </source>
</evidence>
<keyword evidence="4" id="KW-1185">Reference proteome</keyword>